<gene>
    <name evidence="2" type="ORF">PECUL_23A030334</name>
</gene>
<name>A0AAD1RDA9_PELCU</name>
<evidence type="ECO:0000256" key="1">
    <source>
        <dbReference type="SAM" id="MobiDB-lite"/>
    </source>
</evidence>
<dbReference type="EMBL" id="OW240913">
    <property type="protein sequence ID" value="CAH2249294.1"/>
    <property type="molecule type" value="Genomic_DNA"/>
</dbReference>
<protein>
    <submittedName>
        <fullName evidence="2">Uncharacterized protein</fullName>
    </submittedName>
</protein>
<feature type="compositionally biased region" description="Basic and acidic residues" evidence="1">
    <location>
        <begin position="30"/>
        <end position="44"/>
    </location>
</feature>
<organism evidence="2 3">
    <name type="scientific">Pelobates cultripes</name>
    <name type="common">Western spadefoot toad</name>
    <dbReference type="NCBI Taxonomy" id="61616"/>
    <lineage>
        <taxon>Eukaryota</taxon>
        <taxon>Metazoa</taxon>
        <taxon>Chordata</taxon>
        <taxon>Craniata</taxon>
        <taxon>Vertebrata</taxon>
        <taxon>Euteleostomi</taxon>
        <taxon>Amphibia</taxon>
        <taxon>Batrachia</taxon>
        <taxon>Anura</taxon>
        <taxon>Pelobatoidea</taxon>
        <taxon>Pelobatidae</taxon>
        <taxon>Pelobates</taxon>
    </lineage>
</organism>
<dbReference type="Proteomes" id="UP001295444">
    <property type="component" value="Chromosome 02"/>
</dbReference>
<accession>A0AAD1RDA9</accession>
<evidence type="ECO:0000313" key="2">
    <source>
        <dbReference type="EMBL" id="CAH2249294.1"/>
    </source>
</evidence>
<proteinExistence type="predicted"/>
<dbReference type="AlphaFoldDB" id="A0AAD1RDA9"/>
<evidence type="ECO:0000313" key="3">
    <source>
        <dbReference type="Proteomes" id="UP001295444"/>
    </source>
</evidence>
<reference evidence="2" key="1">
    <citation type="submission" date="2022-03" db="EMBL/GenBank/DDBJ databases">
        <authorList>
            <person name="Alioto T."/>
            <person name="Alioto T."/>
            <person name="Gomez Garrido J."/>
        </authorList>
    </citation>
    <scope>NUCLEOTIDE SEQUENCE</scope>
</reference>
<keyword evidence="3" id="KW-1185">Reference proteome</keyword>
<sequence length="99" mass="11549">MRHPRKITYDTSNSVERIEHSTNTRNTPSDARETHTSHIRRAAEGFRQDRVERMMRSKKQENAPGNKELSGDLKKIRDMRRITLTEEARNVSSILDTLS</sequence>
<feature type="region of interest" description="Disordered" evidence="1">
    <location>
        <begin position="1"/>
        <end position="44"/>
    </location>
</feature>